<evidence type="ECO:0000256" key="1">
    <source>
        <dbReference type="SAM" id="SignalP"/>
    </source>
</evidence>
<dbReference type="GO" id="GO:0006508">
    <property type="term" value="P:proteolysis"/>
    <property type="evidence" value="ECO:0007669"/>
    <property type="project" value="InterPro"/>
</dbReference>
<protein>
    <recommendedName>
        <fullName evidence="2">Tail specific protease domain-containing protein</fullName>
    </recommendedName>
</protein>
<dbReference type="Gene3D" id="2.30.42.10">
    <property type="match status" value="1"/>
</dbReference>
<proteinExistence type="predicted"/>
<dbReference type="SUPFAM" id="SSF50156">
    <property type="entry name" value="PDZ domain-like"/>
    <property type="match status" value="1"/>
</dbReference>
<dbReference type="Gene3D" id="3.90.226.10">
    <property type="entry name" value="2-enoyl-CoA Hydratase, Chain A, domain 1"/>
    <property type="match status" value="1"/>
</dbReference>
<keyword evidence="4" id="KW-1185">Reference proteome</keyword>
<dbReference type="InterPro" id="IPR036034">
    <property type="entry name" value="PDZ_sf"/>
</dbReference>
<dbReference type="GO" id="GO:0008236">
    <property type="term" value="F:serine-type peptidase activity"/>
    <property type="evidence" value="ECO:0007669"/>
    <property type="project" value="InterPro"/>
</dbReference>
<evidence type="ECO:0000313" key="4">
    <source>
        <dbReference type="Proteomes" id="UP000189739"/>
    </source>
</evidence>
<evidence type="ECO:0000259" key="2">
    <source>
        <dbReference type="Pfam" id="PF03572"/>
    </source>
</evidence>
<name>A0A1S9PGF8_9SPHI</name>
<dbReference type="EMBL" id="MBTF01000010">
    <property type="protein sequence ID" value="OOQ60026.1"/>
    <property type="molecule type" value="Genomic_DNA"/>
</dbReference>
<feature type="chain" id="PRO_5012187997" description="Tail specific protease domain-containing protein" evidence="1">
    <location>
        <begin position="26"/>
        <end position="593"/>
    </location>
</feature>
<dbReference type="Proteomes" id="UP000189739">
    <property type="component" value="Unassembled WGS sequence"/>
</dbReference>
<dbReference type="STRING" id="1792845.BC343_27240"/>
<dbReference type="AlphaFoldDB" id="A0A1S9PGF8"/>
<dbReference type="SUPFAM" id="SSF52096">
    <property type="entry name" value="ClpP/crotonase"/>
    <property type="match status" value="1"/>
</dbReference>
<dbReference type="RefSeq" id="WP_078348000.1">
    <property type="nucleotide sequence ID" value="NZ_MBTF01000010.1"/>
</dbReference>
<gene>
    <name evidence="3" type="ORF">BC343_27240</name>
</gene>
<sequence length="593" mass="67123">MTQPVLSRSFKLLFLFLILSGTVHSQSITPTKGRYYYYKAWGFLKYYHPALASGRVDADSIFLTYLPDADKAKNAGQASAVISKMIAGLSKGQTFKPAPVKYTATEMTQNVDHNWFTKDAFLQAAVRSQLQYVYKHRFADTSHYYYTPRHFTTIIPHEKTYAFADTAAVPYAYRMLALAKIMAGVDYLFPHKYLMDTNWDKLAMAAIPLFAKADTRLAYETQLLKLVAPLNDTHALRFYKEMKNWKAILKVKFYPPFDYQLVENGSKIVVTKVLIPELCNQAGIEAGDMITHINGEPVKKRVSFIGEYLSASNPDALYARLNRYQDNLMFPTDSLHAKLTLMHAGATKQVNIEWTSKPDDFKKLSAYLNQKMAKPQGTELEYAAPGVTIFRADQTRRFLESIPEGKLETAMDSIFTLAGKQKGLILDMRSYPDWGGFYYLMFNAFGKDKSLFARYFMLDKQHIGMYKKITDTVEYYPPFTKPGKQTINAKVAILVNGETLSAAEYYTMLFQHMFPNSITIGNQSAGADGDDKGIMLPGGYEFPFSGNAIFYPDGTQAQRKGVKINKVVYPTITDLSKGEDIQLKQALEWIGGR</sequence>
<dbReference type="OrthoDB" id="5379939at2"/>
<feature type="signal peptide" evidence="1">
    <location>
        <begin position="1"/>
        <end position="25"/>
    </location>
</feature>
<dbReference type="InterPro" id="IPR005151">
    <property type="entry name" value="Tail-specific_protease"/>
</dbReference>
<keyword evidence="1" id="KW-0732">Signal</keyword>
<organism evidence="3 4">
    <name type="scientific">Mucilaginibacter pedocola</name>
    <dbReference type="NCBI Taxonomy" id="1792845"/>
    <lineage>
        <taxon>Bacteria</taxon>
        <taxon>Pseudomonadati</taxon>
        <taxon>Bacteroidota</taxon>
        <taxon>Sphingobacteriia</taxon>
        <taxon>Sphingobacteriales</taxon>
        <taxon>Sphingobacteriaceae</taxon>
        <taxon>Mucilaginibacter</taxon>
    </lineage>
</organism>
<comment type="caution">
    <text evidence="3">The sequence shown here is derived from an EMBL/GenBank/DDBJ whole genome shotgun (WGS) entry which is preliminary data.</text>
</comment>
<dbReference type="InterPro" id="IPR029045">
    <property type="entry name" value="ClpP/crotonase-like_dom_sf"/>
</dbReference>
<feature type="domain" description="Tail specific protease" evidence="2">
    <location>
        <begin position="408"/>
        <end position="563"/>
    </location>
</feature>
<evidence type="ECO:0000313" key="3">
    <source>
        <dbReference type="EMBL" id="OOQ60026.1"/>
    </source>
</evidence>
<dbReference type="Pfam" id="PF03572">
    <property type="entry name" value="Peptidase_S41"/>
    <property type="match status" value="1"/>
</dbReference>
<accession>A0A1S9PGF8</accession>
<reference evidence="3 4" key="1">
    <citation type="submission" date="2016-07" db="EMBL/GenBank/DDBJ databases">
        <title>Genomic analysis of zinc-resistant bacterium Mucilaginibacter pedocola TBZ30.</title>
        <authorList>
            <person name="Huang J."/>
            <person name="Tang J."/>
        </authorList>
    </citation>
    <scope>NUCLEOTIDE SEQUENCE [LARGE SCALE GENOMIC DNA]</scope>
    <source>
        <strain evidence="3 4">TBZ30</strain>
    </source>
</reference>